<evidence type="ECO:0000313" key="3">
    <source>
        <dbReference type="Proteomes" id="UP001151760"/>
    </source>
</evidence>
<sequence>MSNSRTGTETYGSGSNSVLIGSGLVLGSGSDSWFFCSSLHVPNVMSHGELLDPLQQGNRGEKSVNGEGSEKEVKSWPLWGEES</sequence>
<protein>
    <submittedName>
        <fullName evidence="2">Uncharacterized protein</fullName>
    </submittedName>
</protein>
<keyword evidence="3" id="KW-1185">Reference proteome</keyword>
<reference evidence="2" key="2">
    <citation type="submission" date="2022-01" db="EMBL/GenBank/DDBJ databases">
        <authorList>
            <person name="Yamashiro T."/>
            <person name="Shiraishi A."/>
            <person name="Satake H."/>
            <person name="Nakayama K."/>
        </authorList>
    </citation>
    <scope>NUCLEOTIDE SEQUENCE</scope>
</reference>
<feature type="compositionally biased region" description="Basic and acidic residues" evidence="1">
    <location>
        <begin position="59"/>
        <end position="74"/>
    </location>
</feature>
<proteinExistence type="predicted"/>
<accession>A0ABQ5HJE3</accession>
<feature type="region of interest" description="Disordered" evidence="1">
    <location>
        <begin position="50"/>
        <end position="83"/>
    </location>
</feature>
<gene>
    <name evidence="2" type="ORF">Tco_1069351</name>
</gene>
<comment type="caution">
    <text evidence="2">The sequence shown here is derived from an EMBL/GenBank/DDBJ whole genome shotgun (WGS) entry which is preliminary data.</text>
</comment>
<evidence type="ECO:0000256" key="1">
    <source>
        <dbReference type="SAM" id="MobiDB-lite"/>
    </source>
</evidence>
<evidence type="ECO:0000313" key="2">
    <source>
        <dbReference type="EMBL" id="GJT87634.1"/>
    </source>
</evidence>
<name>A0ABQ5HJE3_9ASTR</name>
<dbReference type="Proteomes" id="UP001151760">
    <property type="component" value="Unassembled WGS sequence"/>
</dbReference>
<organism evidence="2 3">
    <name type="scientific">Tanacetum coccineum</name>
    <dbReference type="NCBI Taxonomy" id="301880"/>
    <lineage>
        <taxon>Eukaryota</taxon>
        <taxon>Viridiplantae</taxon>
        <taxon>Streptophyta</taxon>
        <taxon>Embryophyta</taxon>
        <taxon>Tracheophyta</taxon>
        <taxon>Spermatophyta</taxon>
        <taxon>Magnoliopsida</taxon>
        <taxon>eudicotyledons</taxon>
        <taxon>Gunneridae</taxon>
        <taxon>Pentapetalae</taxon>
        <taxon>asterids</taxon>
        <taxon>campanulids</taxon>
        <taxon>Asterales</taxon>
        <taxon>Asteraceae</taxon>
        <taxon>Asteroideae</taxon>
        <taxon>Anthemideae</taxon>
        <taxon>Anthemidinae</taxon>
        <taxon>Tanacetum</taxon>
    </lineage>
</organism>
<reference evidence="2" key="1">
    <citation type="journal article" date="2022" name="Int. J. Mol. Sci.">
        <title>Draft Genome of Tanacetum Coccineum: Genomic Comparison of Closely Related Tanacetum-Family Plants.</title>
        <authorList>
            <person name="Yamashiro T."/>
            <person name="Shiraishi A."/>
            <person name="Nakayama K."/>
            <person name="Satake H."/>
        </authorList>
    </citation>
    <scope>NUCLEOTIDE SEQUENCE</scope>
</reference>
<dbReference type="EMBL" id="BQNB010019655">
    <property type="protein sequence ID" value="GJT87634.1"/>
    <property type="molecule type" value="Genomic_DNA"/>
</dbReference>